<dbReference type="PROSITE" id="PS50850">
    <property type="entry name" value="MFS"/>
    <property type="match status" value="1"/>
</dbReference>
<dbReference type="GeneID" id="2844979"/>
<feature type="transmembrane region" description="Helical" evidence="6">
    <location>
        <begin position="330"/>
        <end position="347"/>
    </location>
</feature>
<evidence type="ECO:0000313" key="11">
    <source>
        <dbReference type="Proteomes" id="UP000192315"/>
    </source>
</evidence>
<name>Q6KYT7_PICTO</name>
<dbReference type="InterPro" id="IPR036259">
    <property type="entry name" value="MFS_trans_sf"/>
</dbReference>
<dbReference type="InterPro" id="IPR001958">
    <property type="entry name" value="Tet-R_TetA/multi-R_MdtG-like"/>
</dbReference>
<feature type="transmembrane region" description="Helical" evidence="6">
    <location>
        <begin position="127"/>
        <end position="146"/>
    </location>
</feature>
<reference evidence="9 11" key="3">
    <citation type="submission" date="2017-04" db="EMBL/GenBank/DDBJ databases">
        <authorList>
            <person name="Varghese N."/>
            <person name="Submissions S."/>
        </authorList>
    </citation>
    <scope>NUCLEOTIDE SEQUENCE [LARGE SCALE GENOMIC DNA]</scope>
    <source>
        <strain evidence="9 11">DSM 9789</strain>
    </source>
</reference>
<evidence type="ECO:0000313" key="8">
    <source>
        <dbReference type="EMBL" id="AAT44115.1"/>
    </source>
</evidence>
<dbReference type="PANTHER" id="PTHR23504">
    <property type="entry name" value="MAJOR FACILITATOR SUPERFAMILY DOMAIN-CONTAINING PROTEIN 10"/>
    <property type="match status" value="1"/>
</dbReference>
<keyword evidence="11" id="KW-1185">Reference proteome</keyword>
<keyword evidence="4 6" id="KW-1133">Transmembrane helix</keyword>
<keyword evidence="3 6" id="KW-0812">Transmembrane</keyword>
<evidence type="ECO:0000259" key="7">
    <source>
        <dbReference type="PROSITE" id="PS50850"/>
    </source>
</evidence>
<dbReference type="Proteomes" id="UP000000438">
    <property type="component" value="Chromosome"/>
</dbReference>
<dbReference type="PANTHER" id="PTHR23504:SF15">
    <property type="entry name" value="MAJOR FACILITATOR SUPERFAMILY (MFS) PROFILE DOMAIN-CONTAINING PROTEIN"/>
    <property type="match status" value="1"/>
</dbReference>
<feature type="transmembrane region" description="Helical" evidence="6">
    <location>
        <begin position="353"/>
        <end position="372"/>
    </location>
</feature>
<dbReference type="InterPro" id="IPR005829">
    <property type="entry name" value="Sugar_transporter_CS"/>
</dbReference>
<feature type="transmembrane region" description="Helical" evidence="6">
    <location>
        <begin position="93"/>
        <end position="115"/>
    </location>
</feature>
<dbReference type="CDD" id="cd17330">
    <property type="entry name" value="MFS_SLC46_TetA_like"/>
    <property type="match status" value="1"/>
</dbReference>
<dbReference type="STRING" id="263820.PTO1530"/>
<reference evidence="8" key="2">
    <citation type="submission" date="2004-02" db="EMBL/GenBank/DDBJ databases">
        <authorList>
            <person name="Fuetterer O."/>
            <person name="Angelov A."/>
            <person name="Liesegang H."/>
            <person name="Gottschalk G."/>
            <person name="Schleper C."/>
            <person name="Schepers B."/>
            <person name="Dock C."/>
            <person name="Antranikian G."/>
            <person name="Liebl W."/>
        </authorList>
    </citation>
    <scope>NUCLEOTIDE SEQUENCE</scope>
    <source>
        <strain evidence="8">DSM 9790</strain>
    </source>
</reference>
<feature type="transmembrane region" description="Helical" evidence="6">
    <location>
        <begin position="195"/>
        <end position="221"/>
    </location>
</feature>
<dbReference type="GO" id="GO:0022857">
    <property type="term" value="F:transmembrane transporter activity"/>
    <property type="evidence" value="ECO:0007669"/>
    <property type="project" value="InterPro"/>
</dbReference>
<feature type="domain" description="Major facilitator superfamily (MFS) profile" evidence="7">
    <location>
        <begin position="4"/>
        <end position="375"/>
    </location>
</feature>
<comment type="subcellular location">
    <subcellularLocation>
        <location evidence="1">Membrane</location>
        <topology evidence="1">Multi-pass membrane protein</topology>
    </subcellularLocation>
</comment>
<dbReference type="PROSITE" id="PS00216">
    <property type="entry name" value="SUGAR_TRANSPORT_1"/>
    <property type="match status" value="1"/>
</dbReference>
<dbReference type="GO" id="GO:0016020">
    <property type="term" value="C:membrane"/>
    <property type="evidence" value="ECO:0007669"/>
    <property type="project" value="UniProtKB-SubCell"/>
</dbReference>
<feature type="transmembrane region" description="Helical" evidence="6">
    <location>
        <begin position="227"/>
        <end position="251"/>
    </location>
</feature>
<evidence type="ECO:0000256" key="1">
    <source>
        <dbReference type="ARBA" id="ARBA00004141"/>
    </source>
</evidence>
<gene>
    <name evidence="8" type="ordered locus">PTO1530</name>
    <name evidence="9" type="ORF">SAMN02745355_0726</name>
</gene>
<dbReference type="Pfam" id="PF07690">
    <property type="entry name" value="MFS_1"/>
    <property type="match status" value="1"/>
</dbReference>
<evidence type="ECO:0000256" key="5">
    <source>
        <dbReference type="ARBA" id="ARBA00023136"/>
    </source>
</evidence>
<evidence type="ECO:0000256" key="3">
    <source>
        <dbReference type="ARBA" id="ARBA00022692"/>
    </source>
</evidence>
<feature type="transmembrane region" description="Helical" evidence="6">
    <location>
        <begin position="286"/>
        <end position="309"/>
    </location>
</feature>
<proteinExistence type="predicted"/>
<dbReference type="SUPFAM" id="SSF103473">
    <property type="entry name" value="MFS general substrate transporter"/>
    <property type="match status" value="1"/>
</dbReference>
<dbReference type="RefSeq" id="WP_011178331.1">
    <property type="nucleotide sequence ID" value="NC_005877.1"/>
</dbReference>
<evidence type="ECO:0000313" key="9">
    <source>
        <dbReference type="EMBL" id="SMD30813.1"/>
    </source>
</evidence>
<dbReference type="InterPro" id="IPR020846">
    <property type="entry name" value="MFS_dom"/>
</dbReference>
<dbReference type="Gene3D" id="1.20.1250.20">
    <property type="entry name" value="MFS general substrate transporter like domains"/>
    <property type="match status" value="1"/>
</dbReference>
<keyword evidence="2" id="KW-0813">Transport</keyword>
<organism evidence="8 10">
    <name type="scientific">Picrophilus torridus (strain ATCC 700027 / DSM 9790 / JCM 10055 / NBRC 100828 / KAW 2/3)</name>
    <dbReference type="NCBI Taxonomy" id="1122961"/>
    <lineage>
        <taxon>Archaea</taxon>
        <taxon>Methanobacteriati</taxon>
        <taxon>Thermoplasmatota</taxon>
        <taxon>Thermoplasmata</taxon>
        <taxon>Thermoplasmatales</taxon>
        <taxon>Picrophilaceae</taxon>
        <taxon>Picrophilus</taxon>
    </lineage>
</organism>
<feature type="transmembrane region" description="Helical" evidence="6">
    <location>
        <begin position="152"/>
        <end position="175"/>
    </location>
</feature>
<feature type="transmembrane region" description="Helical" evidence="6">
    <location>
        <begin position="70"/>
        <end position="87"/>
    </location>
</feature>
<dbReference type="AlphaFoldDB" id="Q6KYT7"/>
<dbReference type="HOGENOM" id="CLU_001265_10_11_2"/>
<dbReference type="PRINTS" id="PR01035">
    <property type="entry name" value="TCRTETA"/>
</dbReference>
<dbReference type="Proteomes" id="UP000192315">
    <property type="component" value="Unassembled WGS sequence"/>
</dbReference>
<evidence type="ECO:0000256" key="6">
    <source>
        <dbReference type="SAM" id="Phobius"/>
    </source>
</evidence>
<dbReference type="OrthoDB" id="57513at2157"/>
<dbReference type="EMBL" id="FWYE01000002">
    <property type="protein sequence ID" value="SMD30813.1"/>
    <property type="molecule type" value="Genomic_DNA"/>
</dbReference>
<dbReference type="InParanoid" id="Q6KYT7"/>
<dbReference type="EMBL" id="AE017261">
    <property type="protein sequence ID" value="AAT44115.1"/>
    <property type="molecule type" value="Genomic_DNA"/>
</dbReference>
<feature type="transmembrane region" description="Helical" evidence="6">
    <location>
        <begin position="263"/>
        <end position="280"/>
    </location>
</feature>
<accession>A0A8G2FWP0</accession>
<sequence>MDKGILPLFVTAMIDFIGFGIIIPIAPFYTRDLGATPFEFSILLVVYSLAQFIASPYLGRLSDRIGRKNVLVLGLSGEIAGYLIFGLSPVLSLLYIGRAITGATSGNLPVIYSFVSDKTSSDNRTRAIGMIGAAIGIGFVIGPFIGGSLSIFGYRVPILFAAVLSFINMVLVLRIKEERKKTNYKKGSILKAFEIAPYIFISITFIALGFVMLQTTLAYYGQALYSWGSLAVGIILGIVGMEQALFQLLLVFRLTRRIGSIRTVMLGIISFTMAFLILSFRVNEYIAIFSLTLFSLGYSLFQTPVISIISDIAPVEIRGSTLGITQSAQSLSNIIGPLIAGYTFEFISIYSPYMLAAAFGILSLLFISIFIIKSGSALKDIGYT</sequence>
<dbReference type="PaxDb" id="263820-PTO1530"/>
<evidence type="ECO:0000313" key="10">
    <source>
        <dbReference type="Proteomes" id="UP000000438"/>
    </source>
</evidence>
<feature type="transmembrane region" description="Helical" evidence="6">
    <location>
        <begin position="7"/>
        <end position="28"/>
    </location>
</feature>
<feature type="transmembrane region" description="Helical" evidence="6">
    <location>
        <begin position="40"/>
        <end position="58"/>
    </location>
</feature>
<evidence type="ECO:0000256" key="4">
    <source>
        <dbReference type="ARBA" id="ARBA00022989"/>
    </source>
</evidence>
<dbReference type="InterPro" id="IPR011701">
    <property type="entry name" value="MFS"/>
</dbReference>
<keyword evidence="5 6" id="KW-0472">Membrane</keyword>
<dbReference type="eggNOG" id="arCOG00130">
    <property type="taxonomic scope" value="Archaea"/>
</dbReference>
<reference evidence="8 10" key="1">
    <citation type="journal article" date="2004" name="Proc. Natl. Acad. Sci. U.S.A.">
        <title>Genome sequence of Picrophilus torridus and its implications for life around pH 0.</title>
        <authorList>
            <person name="Futterer O."/>
            <person name="Angelov A."/>
            <person name="Liesegang H."/>
            <person name="Gottschalk G."/>
            <person name="Schleper C."/>
            <person name="Schepers B."/>
            <person name="Dock C."/>
            <person name="Antranikian G."/>
            <person name="Liebl W."/>
        </authorList>
    </citation>
    <scope>NUCLEOTIDE SEQUENCE [LARGE SCALE GENOMIC DNA]</scope>
    <source>
        <strain evidence="10">ATCC 700027 / DSM 9790 / JCM 10055 / NBRC 100828</strain>
        <strain evidence="8">DSM 9790</strain>
    </source>
</reference>
<protein>
    <submittedName>
        <fullName evidence="9">Predicted arabinose efflux permease, MFS family</fullName>
    </submittedName>
    <submittedName>
        <fullName evidence="8">Tetracycline resistance protein</fullName>
    </submittedName>
</protein>
<accession>Q6KYT7</accession>
<evidence type="ECO:0000256" key="2">
    <source>
        <dbReference type="ARBA" id="ARBA00022448"/>
    </source>
</evidence>
<dbReference type="KEGG" id="pto:PTO1530"/>